<evidence type="ECO:0000256" key="1">
    <source>
        <dbReference type="ARBA" id="ARBA00012368"/>
    </source>
</evidence>
<dbReference type="GO" id="GO:0004435">
    <property type="term" value="F:phosphatidylinositol-4,5-bisphosphate phospholipase C activity"/>
    <property type="evidence" value="ECO:0007669"/>
    <property type="project" value="UniProtKB-EC"/>
</dbReference>
<dbReference type="GO" id="GO:0051209">
    <property type="term" value="P:release of sequestered calcium ion into cytosol"/>
    <property type="evidence" value="ECO:0007669"/>
    <property type="project" value="TreeGrafter"/>
</dbReference>
<organism evidence="8">
    <name type="scientific">Rhodosorus marinus</name>
    <dbReference type="NCBI Taxonomy" id="101924"/>
    <lineage>
        <taxon>Eukaryota</taxon>
        <taxon>Rhodophyta</taxon>
        <taxon>Stylonematophyceae</taxon>
        <taxon>Stylonematales</taxon>
        <taxon>Stylonemataceae</taxon>
        <taxon>Rhodosorus</taxon>
    </lineage>
</organism>
<dbReference type="SMART" id="SM00054">
    <property type="entry name" value="EFh"/>
    <property type="match status" value="2"/>
</dbReference>
<dbReference type="SUPFAM" id="SSF47473">
    <property type="entry name" value="EF-hand"/>
    <property type="match status" value="1"/>
</dbReference>
<protein>
    <recommendedName>
        <fullName evidence="1 5">Phosphoinositide phospholipase C</fullName>
        <ecNumber evidence="1 5">3.1.4.11</ecNumber>
    </recommendedName>
</protein>
<feature type="domain" description="EF-hand" evidence="7">
    <location>
        <begin position="162"/>
        <end position="197"/>
    </location>
</feature>
<dbReference type="EMBL" id="HBHW01045176">
    <property type="protein sequence ID" value="CAE0067023.1"/>
    <property type="molecule type" value="Transcribed_RNA"/>
</dbReference>
<dbReference type="PANTHER" id="PTHR10336">
    <property type="entry name" value="PHOSPHOINOSITIDE-SPECIFIC PHOSPHOLIPASE C FAMILY PROTEIN"/>
    <property type="match status" value="1"/>
</dbReference>
<keyword evidence="4 5" id="KW-0443">Lipid metabolism</keyword>
<dbReference type="AlphaFoldDB" id="A0A7S3EP27"/>
<dbReference type="InterPro" id="IPR001192">
    <property type="entry name" value="PI-PLC_fam"/>
</dbReference>
<dbReference type="CDD" id="cd15898">
    <property type="entry name" value="EFh_PI-PLC"/>
    <property type="match status" value="1"/>
</dbReference>
<reference evidence="8" key="1">
    <citation type="submission" date="2021-01" db="EMBL/GenBank/DDBJ databases">
        <authorList>
            <person name="Corre E."/>
            <person name="Pelletier E."/>
            <person name="Niang G."/>
            <person name="Scheremetjew M."/>
            <person name="Finn R."/>
            <person name="Kale V."/>
            <person name="Holt S."/>
            <person name="Cochrane G."/>
            <person name="Meng A."/>
            <person name="Brown T."/>
            <person name="Cohen L."/>
        </authorList>
    </citation>
    <scope>NUCLEOTIDE SEQUENCE</scope>
    <source>
        <strain evidence="8">CCMP 769</strain>
    </source>
</reference>
<name>A0A7S3EP27_9RHOD</name>
<accession>A0A7S3EP27</accession>
<evidence type="ECO:0000256" key="4">
    <source>
        <dbReference type="ARBA" id="ARBA00023098"/>
    </source>
</evidence>
<gene>
    <name evidence="8" type="ORF">RMAR00112_LOCUS35099</name>
</gene>
<dbReference type="InterPro" id="IPR000909">
    <property type="entry name" value="PLipase_C_PInositol-sp_X_dom"/>
</dbReference>
<dbReference type="Gene3D" id="1.10.238.10">
    <property type="entry name" value="EF-hand"/>
    <property type="match status" value="2"/>
</dbReference>
<dbReference type="Gene3D" id="3.20.20.190">
    <property type="entry name" value="Phosphatidylinositol (PI) phosphodiesterase"/>
    <property type="match status" value="1"/>
</dbReference>
<dbReference type="PROSITE" id="PS50008">
    <property type="entry name" value="PIPLC_Y_DOMAIN"/>
    <property type="match status" value="1"/>
</dbReference>
<dbReference type="CDD" id="cd08558">
    <property type="entry name" value="PI-PLCc_eukaryota"/>
    <property type="match status" value="1"/>
</dbReference>
<sequence>METNVGGATSAAQVEGDSKTAGSYFDGKTFEVSLQGRFCLRRKRLMYVDTEKQLLVLKRPVAHNVHPTELHFADIYTASLSERVIIVRGRQRDIDMRFNADADIDQIYRSLRDMIGNAHDGVTLGSRFAIAQQLFREADKDRTGTLSLHEVADLLKKMNNNVERSNVVEIFKKADRDDNQRIDEDEFMSIYKEIAKRKTVLLKLFLEYAELRHPQVMTKAELQSFLVNEQKMTGSEAKQQSGEIMKMYGDGNTIDVDGFLEFLQSGKNFGAAAEMNSEPMDMSRPLCDYFIASSHNTYLEGNQLTGSVSAESYVNAVKAGARCVEIDLWEDDDGEPTVTHGRTLTGEMHFADVVKAYGSRKLLFGSSPYPLILSFEDHMTAKSRQRMVEIMKDSKEFYSMLGKPSDYPALDAVTPEQLREKILIKMKIKPETPDELKELIFVEGGKYRGSWEEAMGTRPLTCFSHDESRLEQFVEEDESDELVRFNKIHFTRVYPAGVRIGSSNFDPSKAWLCGCQLVALNYQTKDKYYIINKTFFELNAGRGYILKIPRLLNMAALDTQTMVEVKVLYGQNINYSDSDIYVSVRATCCRGVSKYKIQRISDSGLSVAFPHAVEEDEPAFSFDVHCKEVGIQISHLLFFVCLLGTEAKLRFPLGGVYFTRFYPYEFKSQAVLHCHNGQASIEVDEEEDPNLCCHPSEDSAAGISRLSAVRCCQRPCPSPLRAAVLSLYCQGWLGSAPSTVGSYVLYMQIRVPRTLRTSLVLGPWSLGEALPHLLQAEHFLAAC</sequence>
<dbReference type="Pfam" id="PF00387">
    <property type="entry name" value="PI-PLC-Y"/>
    <property type="match status" value="1"/>
</dbReference>
<dbReference type="PANTHER" id="PTHR10336:SF82">
    <property type="entry name" value="PHOSPHOINOSITIDE PHOSPHOLIPASE C"/>
    <property type="match status" value="1"/>
</dbReference>
<feature type="domain" description="PI-PLC Y-box" evidence="6">
    <location>
        <begin position="464"/>
        <end position="547"/>
    </location>
</feature>
<keyword evidence="2" id="KW-0106">Calcium</keyword>
<dbReference type="GO" id="GO:0016042">
    <property type="term" value="P:lipid catabolic process"/>
    <property type="evidence" value="ECO:0007669"/>
    <property type="project" value="UniProtKB-KW"/>
</dbReference>
<evidence type="ECO:0000256" key="3">
    <source>
        <dbReference type="ARBA" id="ARBA00022963"/>
    </source>
</evidence>
<dbReference type="EC" id="3.1.4.11" evidence="1 5"/>
<dbReference type="GO" id="GO:0048015">
    <property type="term" value="P:phosphatidylinositol-mediated signaling"/>
    <property type="evidence" value="ECO:0007669"/>
    <property type="project" value="TreeGrafter"/>
</dbReference>
<dbReference type="SUPFAM" id="SSF51695">
    <property type="entry name" value="PLC-like phosphodiesterases"/>
    <property type="match status" value="1"/>
</dbReference>
<dbReference type="Pfam" id="PF13499">
    <property type="entry name" value="EF-hand_7"/>
    <property type="match status" value="1"/>
</dbReference>
<dbReference type="SMART" id="SM00148">
    <property type="entry name" value="PLCXc"/>
    <property type="match status" value="1"/>
</dbReference>
<evidence type="ECO:0000313" key="8">
    <source>
        <dbReference type="EMBL" id="CAE0067023.1"/>
    </source>
</evidence>
<feature type="domain" description="EF-hand" evidence="7">
    <location>
        <begin position="126"/>
        <end position="161"/>
    </location>
</feature>
<keyword evidence="3 5" id="KW-0442">Lipid degradation</keyword>
<dbReference type="InterPro" id="IPR002048">
    <property type="entry name" value="EF_hand_dom"/>
</dbReference>
<proteinExistence type="predicted"/>
<dbReference type="InterPro" id="IPR011992">
    <property type="entry name" value="EF-hand-dom_pair"/>
</dbReference>
<evidence type="ECO:0000259" key="7">
    <source>
        <dbReference type="PROSITE" id="PS50222"/>
    </source>
</evidence>
<dbReference type="Pfam" id="PF00388">
    <property type="entry name" value="PI-PLC-X"/>
    <property type="match status" value="1"/>
</dbReference>
<comment type="catalytic activity">
    <reaction evidence="5">
        <text>a 1,2-diacyl-sn-glycero-3-phospho-(1D-myo-inositol-4,5-bisphosphate) + H2O = 1D-myo-inositol 1,4,5-trisphosphate + a 1,2-diacyl-sn-glycerol + H(+)</text>
        <dbReference type="Rhea" id="RHEA:33179"/>
        <dbReference type="ChEBI" id="CHEBI:15377"/>
        <dbReference type="ChEBI" id="CHEBI:15378"/>
        <dbReference type="ChEBI" id="CHEBI:17815"/>
        <dbReference type="ChEBI" id="CHEBI:58456"/>
        <dbReference type="ChEBI" id="CHEBI:203600"/>
        <dbReference type="EC" id="3.1.4.11"/>
    </reaction>
</comment>
<dbReference type="PROSITE" id="PS50007">
    <property type="entry name" value="PIPLC_X_DOMAIN"/>
    <property type="match status" value="1"/>
</dbReference>
<dbReference type="InterPro" id="IPR018247">
    <property type="entry name" value="EF_Hand_1_Ca_BS"/>
</dbReference>
<evidence type="ECO:0000256" key="2">
    <source>
        <dbReference type="ARBA" id="ARBA00022837"/>
    </source>
</evidence>
<evidence type="ECO:0000256" key="5">
    <source>
        <dbReference type="RuleBase" id="RU361133"/>
    </source>
</evidence>
<evidence type="ECO:0000259" key="6">
    <source>
        <dbReference type="PROSITE" id="PS50008"/>
    </source>
</evidence>
<dbReference type="InterPro" id="IPR001711">
    <property type="entry name" value="PLipase_C_Pinositol-sp_Y"/>
</dbReference>
<keyword evidence="5" id="KW-0378">Hydrolase</keyword>
<dbReference type="SMART" id="SM00149">
    <property type="entry name" value="PLCYc"/>
    <property type="match status" value="1"/>
</dbReference>
<dbReference type="PROSITE" id="PS50222">
    <property type="entry name" value="EF_HAND_2"/>
    <property type="match status" value="2"/>
</dbReference>
<dbReference type="PRINTS" id="PR00390">
    <property type="entry name" value="PHPHLIPASEC"/>
</dbReference>
<dbReference type="InterPro" id="IPR017946">
    <property type="entry name" value="PLC-like_Pdiesterase_TIM-brl"/>
</dbReference>
<dbReference type="PROSITE" id="PS00018">
    <property type="entry name" value="EF_HAND_1"/>
    <property type="match status" value="2"/>
</dbReference>
<dbReference type="GO" id="GO:0005509">
    <property type="term" value="F:calcium ion binding"/>
    <property type="evidence" value="ECO:0007669"/>
    <property type="project" value="InterPro"/>
</dbReference>